<gene>
    <name evidence="3" type="ORF">QQS21_012888</name>
</gene>
<evidence type="ECO:0000313" key="3">
    <source>
        <dbReference type="EMBL" id="KAK2589437.1"/>
    </source>
</evidence>
<protein>
    <recommendedName>
        <fullName evidence="5">Pentatricopeptide repeat domain-containing protein</fullName>
    </recommendedName>
</protein>
<feature type="coiled-coil region" evidence="1">
    <location>
        <begin position="61"/>
        <end position="88"/>
    </location>
</feature>
<evidence type="ECO:0000313" key="4">
    <source>
        <dbReference type="Proteomes" id="UP001251528"/>
    </source>
</evidence>
<proteinExistence type="predicted"/>
<reference evidence="3" key="1">
    <citation type="submission" date="2023-06" db="EMBL/GenBank/DDBJ databases">
        <title>Conoideocrella luteorostrata (Hypocreales: Clavicipitaceae), a potential biocontrol fungus for elongate hemlock scale in United States Christmas tree production areas.</title>
        <authorList>
            <person name="Barrett H."/>
            <person name="Lovett B."/>
            <person name="Macias A.M."/>
            <person name="Stajich J.E."/>
            <person name="Kasson M.T."/>
        </authorList>
    </citation>
    <scope>NUCLEOTIDE SEQUENCE</scope>
    <source>
        <strain evidence="3">ARSEF 14590</strain>
    </source>
</reference>
<evidence type="ECO:0000256" key="1">
    <source>
        <dbReference type="SAM" id="Coils"/>
    </source>
</evidence>
<dbReference type="InterPro" id="IPR011990">
    <property type="entry name" value="TPR-like_helical_dom_sf"/>
</dbReference>
<dbReference type="AlphaFoldDB" id="A0AAJ0FMA5"/>
<dbReference type="Gene3D" id="1.25.40.10">
    <property type="entry name" value="Tetratricopeptide repeat domain"/>
    <property type="match status" value="1"/>
</dbReference>
<name>A0AAJ0FMA5_9HYPO</name>
<dbReference type="EMBL" id="JASWJB010000695">
    <property type="protein sequence ID" value="KAK2589437.1"/>
    <property type="molecule type" value="Genomic_DNA"/>
</dbReference>
<keyword evidence="1" id="KW-0175">Coiled coil</keyword>
<accession>A0AAJ0FMA5</accession>
<keyword evidence="4" id="KW-1185">Reference proteome</keyword>
<evidence type="ECO:0000256" key="2">
    <source>
        <dbReference type="SAM" id="MobiDB-lite"/>
    </source>
</evidence>
<organism evidence="3 4">
    <name type="scientific">Conoideocrella luteorostrata</name>
    <dbReference type="NCBI Taxonomy" id="1105319"/>
    <lineage>
        <taxon>Eukaryota</taxon>
        <taxon>Fungi</taxon>
        <taxon>Dikarya</taxon>
        <taxon>Ascomycota</taxon>
        <taxon>Pezizomycotina</taxon>
        <taxon>Sordariomycetes</taxon>
        <taxon>Hypocreomycetidae</taxon>
        <taxon>Hypocreales</taxon>
        <taxon>Clavicipitaceae</taxon>
        <taxon>Conoideocrella</taxon>
    </lineage>
</organism>
<dbReference type="Proteomes" id="UP001251528">
    <property type="component" value="Unassembled WGS sequence"/>
</dbReference>
<evidence type="ECO:0008006" key="5">
    <source>
        <dbReference type="Google" id="ProtNLM"/>
    </source>
</evidence>
<comment type="caution">
    <text evidence="3">The sequence shown here is derived from an EMBL/GenBank/DDBJ whole genome shotgun (WGS) entry which is preliminary data.</text>
</comment>
<sequence length="719" mass="80745">MQSLWSRAGQAHRCGCRACSTAIGAAGRRAAGASGRRKATFAEIFTACYSSVFAAAAVADAVHKDDRRKQLDRKLEESRKELAELQERSSIPSTAEANTSCLSIEQMDSLWQSLKTIYQDRPFMKEIHKPATTSTSELVSKLKAELYNVAGEDSLRAMRQTDYEQLERAIEAEESDSQISFRQPQNQAQLLRDSTSIEHLVQQLLRRAELLDNGSSQSPSFDEARKMAASGCTDFTFQSIDPDRAARNTSALNNQIRTLISASNLSLKERIGRVCYNLLVSAYPPDMHTYNTLVVAFDKSGHHAFSDALVHSFFHQRKLKPTPSTFTAILNHYKLTNNHGKFLRALSCLTGADKMTGGKMRRRHIRDIEQQPVLQRWAADTKWRTLTGDWVWEHVPLNIALVETILRGLLHFHLYDSAASFFLTCMRAGVGLSTRAITHVFDECLTALDWRAGVRLVQGLTDSLRMWEALLSKEDDITASYLVGRTFALLDLCGLSNYDRNASKQTLASLGLSGPKFRRLLKSMAKTNLLPPDMYSDWFQAGDRGGAANDTTRSKSRLLQIESLWKEYEFVRKTTTSLESKLLSPQHPSLFRTSMALHIGAEAIQKSFQLCNEAKDALPLNENLSIEPQESSLDRDTVHNDSLHEKLESLIMSDGQIDTRQDPSPKEPVAVSMATIGWTTKQDRTVPEGLRFKPRGILTWPRPTSRDRHSESRQWAMGS</sequence>
<feature type="region of interest" description="Disordered" evidence="2">
    <location>
        <begin position="680"/>
        <end position="719"/>
    </location>
</feature>